<reference evidence="13 14" key="1">
    <citation type="submission" date="2018-06" db="EMBL/GenBank/DDBJ databases">
        <title>Bacteria isolated from soil of Wuhan.</title>
        <authorList>
            <person name="Wei X."/>
            <person name="Chunhua H."/>
        </authorList>
    </citation>
    <scope>NUCLEOTIDE SEQUENCE [LARGE SCALE GENOMIC DNA]</scope>
    <source>
        <strain evidence="14">xwS2</strain>
    </source>
</reference>
<comment type="similarity">
    <text evidence="2 10">Belongs to the TonB family.</text>
</comment>
<feature type="signal peptide" evidence="11">
    <location>
        <begin position="1"/>
        <end position="17"/>
    </location>
</feature>
<dbReference type="Pfam" id="PF03544">
    <property type="entry name" value="TonB_C"/>
    <property type="match status" value="1"/>
</dbReference>
<feature type="chain" id="PRO_5019152403" description="Protein TonB" evidence="11">
    <location>
        <begin position="18"/>
        <end position="213"/>
    </location>
</feature>
<dbReference type="GO" id="GO:0015031">
    <property type="term" value="P:protein transport"/>
    <property type="evidence" value="ECO:0007669"/>
    <property type="project" value="UniProtKB-UniRule"/>
</dbReference>
<name>A0A444A007_9PSED</name>
<evidence type="ECO:0000313" key="13">
    <source>
        <dbReference type="EMBL" id="RWU26705.1"/>
    </source>
</evidence>
<feature type="domain" description="TonB C-terminal" evidence="12">
    <location>
        <begin position="16"/>
        <end position="112"/>
    </location>
</feature>
<evidence type="ECO:0000256" key="4">
    <source>
        <dbReference type="ARBA" id="ARBA00022475"/>
    </source>
</evidence>
<evidence type="ECO:0000256" key="11">
    <source>
        <dbReference type="SAM" id="SignalP"/>
    </source>
</evidence>
<comment type="subcellular location">
    <subcellularLocation>
        <location evidence="1 10">Cell inner membrane</location>
        <topology evidence="1 10">Single-pass membrane protein</topology>
        <orientation evidence="1 10">Periplasmic side</orientation>
    </subcellularLocation>
</comment>
<sequence length="213" mass="24086">MKWFAALLLLGASTAQADIKLEWVEKTIPVYPEALRKSAITGSVRVRFEVNADGSVSDIHVIQGSEPAFADAALQAVRQWRFKPWTVSDENPAKVEVVNELKFRLNDKKAWWDIYERAGLIVMTCSQFNDEVALYRKDDPARSLDDMKTTLLSVRMISPASEDGVTSYKQSRASSTAFMDALPNIIERCQAYPGLDFVDIWPASLRERLVQKR</sequence>
<dbReference type="SUPFAM" id="SSF74653">
    <property type="entry name" value="TolA/TonB C-terminal domain"/>
    <property type="match status" value="1"/>
</dbReference>
<evidence type="ECO:0000256" key="1">
    <source>
        <dbReference type="ARBA" id="ARBA00004383"/>
    </source>
</evidence>
<keyword evidence="7 10" id="KW-0653">Protein transport</keyword>
<keyword evidence="5 10" id="KW-0997">Cell inner membrane</keyword>
<dbReference type="GO" id="GO:0005886">
    <property type="term" value="C:plasma membrane"/>
    <property type="evidence" value="ECO:0007669"/>
    <property type="project" value="UniProtKB-SubCell"/>
</dbReference>
<dbReference type="NCBIfam" id="TIGR01352">
    <property type="entry name" value="tonB_Cterm"/>
    <property type="match status" value="1"/>
</dbReference>
<dbReference type="InterPro" id="IPR051045">
    <property type="entry name" value="TonB-dependent_transducer"/>
</dbReference>
<dbReference type="GO" id="GO:0015891">
    <property type="term" value="P:siderophore transport"/>
    <property type="evidence" value="ECO:0007669"/>
    <property type="project" value="InterPro"/>
</dbReference>
<protein>
    <recommendedName>
        <fullName evidence="10">Protein TonB</fullName>
    </recommendedName>
</protein>
<dbReference type="PROSITE" id="PS52015">
    <property type="entry name" value="TONB_CTD"/>
    <property type="match status" value="1"/>
</dbReference>
<evidence type="ECO:0000256" key="3">
    <source>
        <dbReference type="ARBA" id="ARBA00022448"/>
    </source>
</evidence>
<evidence type="ECO:0000259" key="12">
    <source>
        <dbReference type="PROSITE" id="PS52015"/>
    </source>
</evidence>
<dbReference type="EMBL" id="QJRG01000033">
    <property type="protein sequence ID" value="RWU26705.1"/>
    <property type="molecule type" value="Genomic_DNA"/>
</dbReference>
<dbReference type="GO" id="GO:0055085">
    <property type="term" value="P:transmembrane transport"/>
    <property type="evidence" value="ECO:0007669"/>
    <property type="project" value="InterPro"/>
</dbReference>
<dbReference type="OrthoDB" id="7032307at2"/>
<evidence type="ECO:0000256" key="8">
    <source>
        <dbReference type="ARBA" id="ARBA00022989"/>
    </source>
</evidence>
<evidence type="ECO:0000256" key="9">
    <source>
        <dbReference type="ARBA" id="ARBA00023136"/>
    </source>
</evidence>
<proteinExistence type="inferred from homology"/>
<keyword evidence="11" id="KW-0732">Signal</keyword>
<dbReference type="AlphaFoldDB" id="A0A444A007"/>
<evidence type="ECO:0000256" key="5">
    <source>
        <dbReference type="ARBA" id="ARBA00022519"/>
    </source>
</evidence>
<keyword evidence="10" id="KW-0735">Signal-anchor</keyword>
<organism evidence="13 14">
    <name type="scientific">Pseudomonas alkylphenolica</name>
    <dbReference type="NCBI Taxonomy" id="237609"/>
    <lineage>
        <taxon>Bacteria</taxon>
        <taxon>Pseudomonadati</taxon>
        <taxon>Pseudomonadota</taxon>
        <taxon>Gammaproteobacteria</taxon>
        <taxon>Pseudomonadales</taxon>
        <taxon>Pseudomonadaceae</taxon>
        <taxon>Pseudomonas</taxon>
    </lineage>
</organism>
<dbReference type="InterPro" id="IPR003538">
    <property type="entry name" value="TonB"/>
</dbReference>
<dbReference type="InterPro" id="IPR006260">
    <property type="entry name" value="TonB/TolA_C"/>
</dbReference>
<dbReference type="Gene3D" id="3.30.1150.10">
    <property type="match status" value="1"/>
</dbReference>
<dbReference type="RefSeq" id="WP_128321832.1">
    <property type="nucleotide sequence ID" value="NZ_QJRG01000033.1"/>
</dbReference>
<keyword evidence="3 10" id="KW-0813">Transport</keyword>
<comment type="caution">
    <text evidence="13">The sequence shown here is derived from an EMBL/GenBank/DDBJ whole genome shotgun (WGS) entry which is preliminary data.</text>
</comment>
<evidence type="ECO:0000313" key="14">
    <source>
        <dbReference type="Proteomes" id="UP000288983"/>
    </source>
</evidence>
<dbReference type="GO" id="GO:0031992">
    <property type="term" value="F:energy transducer activity"/>
    <property type="evidence" value="ECO:0007669"/>
    <property type="project" value="InterPro"/>
</dbReference>
<evidence type="ECO:0000256" key="7">
    <source>
        <dbReference type="ARBA" id="ARBA00022927"/>
    </source>
</evidence>
<evidence type="ECO:0000256" key="10">
    <source>
        <dbReference type="RuleBase" id="RU362123"/>
    </source>
</evidence>
<keyword evidence="8" id="KW-1133">Transmembrane helix</keyword>
<evidence type="ECO:0000256" key="2">
    <source>
        <dbReference type="ARBA" id="ARBA00006555"/>
    </source>
</evidence>
<gene>
    <name evidence="13" type="ORF">DM813_02420</name>
</gene>
<evidence type="ECO:0000256" key="6">
    <source>
        <dbReference type="ARBA" id="ARBA00022692"/>
    </source>
</evidence>
<comment type="function">
    <text evidence="10">Interacts with outer membrane receptor proteins that carry out high-affinity binding and energy dependent uptake into the periplasmic space of specific substrates. It could act to transduce energy from the cytoplasmic membrane to specific energy-requiring processes in the outer membrane, resulting in the release into the periplasm of ligands bound by these outer membrane proteins.</text>
</comment>
<dbReference type="PANTHER" id="PTHR33446">
    <property type="entry name" value="PROTEIN TONB-RELATED"/>
    <property type="match status" value="1"/>
</dbReference>
<dbReference type="Proteomes" id="UP000288983">
    <property type="component" value="Unassembled WGS sequence"/>
</dbReference>
<keyword evidence="9" id="KW-0472">Membrane</keyword>
<keyword evidence="4 10" id="KW-1003">Cell membrane</keyword>
<accession>A0A444A007</accession>
<dbReference type="PRINTS" id="PR01374">
    <property type="entry name" value="TONBPROTEIN"/>
</dbReference>
<keyword evidence="6" id="KW-0812">Transmembrane</keyword>
<dbReference type="InterPro" id="IPR037682">
    <property type="entry name" value="TonB_C"/>
</dbReference>
<dbReference type="GO" id="GO:0030288">
    <property type="term" value="C:outer membrane-bounded periplasmic space"/>
    <property type="evidence" value="ECO:0007669"/>
    <property type="project" value="InterPro"/>
</dbReference>